<dbReference type="EMBL" id="CP000379">
    <property type="protein sequence ID" value="ABF78322.1"/>
    <property type="molecule type" value="Genomic_DNA"/>
</dbReference>
<evidence type="ECO:0000256" key="1">
    <source>
        <dbReference type="ARBA" id="ARBA00006484"/>
    </source>
</evidence>
<keyword evidence="2" id="KW-0560">Oxidoreductase</keyword>
<dbReference type="InterPro" id="IPR036291">
    <property type="entry name" value="NAD(P)-bd_dom_sf"/>
</dbReference>
<feature type="region of interest" description="Disordered" evidence="3">
    <location>
        <begin position="199"/>
        <end position="222"/>
    </location>
</feature>
<dbReference type="HOGENOM" id="CLU_010194_44_2_4"/>
<accession>A0A0H2XVQ0</accession>
<proteinExistence type="inferred from homology"/>
<evidence type="ECO:0000256" key="3">
    <source>
        <dbReference type="SAM" id="MobiDB-lite"/>
    </source>
</evidence>
<gene>
    <name evidence="4" type="ordered locus">Bcen_3427</name>
</gene>
<dbReference type="NCBIfam" id="NF004513">
    <property type="entry name" value="PRK05854.1"/>
    <property type="match status" value="1"/>
</dbReference>
<dbReference type="InterPro" id="IPR002347">
    <property type="entry name" value="SDR_fam"/>
</dbReference>
<evidence type="ECO:0000313" key="4">
    <source>
        <dbReference type="EMBL" id="ABF78322.1"/>
    </source>
</evidence>
<name>A0A0H2XVQ0_BURO1</name>
<comment type="similarity">
    <text evidence="1">Belongs to the short-chain dehydrogenases/reductases (SDR) family.</text>
</comment>
<evidence type="ECO:0000256" key="2">
    <source>
        <dbReference type="ARBA" id="ARBA00023002"/>
    </source>
</evidence>
<dbReference type="Pfam" id="PF00106">
    <property type="entry name" value="adh_short"/>
    <property type="match status" value="1"/>
</dbReference>
<protein>
    <submittedName>
        <fullName evidence="4">Short-chain dehydrogenase/reductase SDR</fullName>
    </submittedName>
</protein>
<feature type="compositionally biased region" description="Polar residues" evidence="3">
    <location>
        <begin position="199"/>
        <end position="220"/>
    </location>
</feature>
<sequence>MYKPLDQRGRRIVITGANSGTGKEATRRLVAAGADVIMAVRSESKGDAARRDIRKEFPGTSIEVRTLDLSSLASVRNFGRQLLEEGRPLDVLVNNAGIMMPPTRVLSSDGFELQLATNFLGHFALTNLLLPLLLEAKSPRVATMTSSAAMGATINFDDLQGERSYKPMTAYAQSKLACLLLANRLAEIARERGWPLLSTSAHPGHTRTNLQTSGPNMGTDSTRKRLSFRLVPSMDVEWATDSLLRAAVDPTATQGAFYGPRFLLVGNSHVAKQPRSAKSADSIRLWQVAEALTATRPPQVG</sequence>
<dbReference type="AlphaFoldDB" id="A0A0H2XVQ0"/>
<dbReference type="Gene3D" id="3.40.50.720">
    <property type="entry name" value="NAD(P)-binding Rossmann-like Domain"/>
    <property type="match status" value="1"/>
</dbReference>
<dbReference type="SUPFAM" id="SSF51735">
    <property type="entry name" value="NAD(P)-binding Rossmann-fold domains"/>
    <property type="match status" value="1"/>
</dbReference>
<organism evidence="4">
    <name type="scientific">Burkholderia orbicola (strain AU 1054)</name>
    <dbReference type="NCBI Taxonomy" id="331271"/>
    <lineage>
        <taxon>Bacteria</taxon>
        <taxon>Pseudomonadati</taxon>
        <taxon>Pseudomonadota</taxon>
        <taxon>Betaproteobacteria</taxon>
        <taxon>Burkholderiales</taxon>
        <taxon>Burkholderiaceae</taxon>
        <taxon>Burkholderia</taxon>
        <taxon>Burkholderia cepacia complex</taxon>
        <taxon>Burkholderia orbicola</taxon>
    </lineage>
</organism>
<dbReference type="PRINTS" id="PR00081">
    <property type="entry name" value="GDHRDH"/>
</dbReference>
<reference evidence="4" key="1">
    <citation type="submission" date="2006-05" db="EMBL/GenBank/DDBJ databases">
        <title>Complete sequence of chromosome 2 of Burkholderia cenocepacia AU 1054.</title>
        <authorList>
            <consortium name="US DOE Joint Genome Institute"/>
            <person name="Copeland A."/>
            <person name="Lucas S."/>
            <person name="Lapidus A."/>
            <person name="Barry K."/>
            <person name="Detter J.C."/>
            <person name="Glavina del Rio T."/>
            <person name="Hammon N."/>
            <person name="Israni S."/>
            <person name="Dalin E."/>
            <person name="Tice H."/>
            <person name="Pitluck S."/>
            <person name="Chain P."/>
            <person name="Malfatti S."/>
            <person name="Shin M."/>
            <person name="Vergez L."/>
            <person name="Schmutz J."/>
            <person name="Larimer F."/>
            <person name="Land M."/>
            <person name="Hauser L."/>
            <person name="Kyrpides N."/>
            <person name="Lykidis A."/>
            <person name="LiPuma J.J."/>
            <person name="Konstantinidis K."/>
            <person name="Tiedje J.M."/>
            <person name="Richardson P."/>
        </authorList>
    </citation>
    <scope>NUCLEOTIDE SEQUENCE [LARGE SCALE GENOMIC DNA]</scope>
    <source>
        <strain evidence="4">AU 1054</strain>
    </source>
</reference>
<dbReference type="GO" id="GO:0016491">
    <property type="term" value="F:oxidoreductase activity"/>
    <property type="evidence" value="ECO:0007669"/>
    <property type="project" value="UniProtKB-KW"/>
</dbReference>
<dbReference type="PANTHER" id="PTHR24320">
    <property type="entry name" value="RETINOL DEHYDROGENASE"/>
    <property type="match status" value="1"/>
</dbReference>
<dbReference type="PANTHER" id="PTHR24320:SF148">
    <property type="entry name" value="NAD(P)-BINDING ROSSMANN-FOLD SUPERFAMILY PROTEIN"/>
    <property type="match status" value="1"/>
</dbReference>